<keyword evidence="2" id="KW-1185">Reference proteome</keyword>
<comment type="caution">
    <text evidence="1">The sequence shown here is derived from an EMBL/GenBank/DDBJ whole genome shotgun (WGS) entry which is preliminary data.</text>
</comment>
<evidence type="ECO:0000313" key="1">
    <source>
        <dbReference type="EMBL" id="KWS02623.1"/>
    </source>
</evidence>
<organism evidence="1 2">
    <name type="scientific">Lysobacter capsici AZ78</name>
    <dbReference type="NCBI Taxonomy" id="1444315"/>
    <lineage>
        <taxon>Bacteria</taxon>
        <taxon>Pseudomonadati</taxon>
        <taxon>Pseudomonadota</taxon>
        <taxon>Gammaproteobacteria</taxon>
        <taxon>Lysobacterales</taxon>
        <taxon>Lysobacteraceae</taxon>
        <taxon>Lysobacter</taxon>
    </lineage>
</organism>
<dbReference type="AlphaFoldDB" id="A0A108U4X4"/>
<name>A0A108U4X4_9GAMM</name>
<gene>
    <name evidence="1" type="ORF">AZ78_0167</name>
</gene>
<dbReference type="EMBL" id="JAJA02000001">
    <property type="protein sequence ID" value="KWS02623.1"/>
    <property type="molecule type" value="Genomic_DNA"/>
</dbReference>
<protein>
    <submittedName>
        <fullName evidence="1">Uncharacterized protein</fullName>
    </submittedName>
</protein>
<accession>A0A108U4X4</accession>
<proteinExistence type="predicted"/>
<evidence type="ECO:0000313" key="2">
    <source>
        <dbReference type="Proteomes" id="UP000023435"/>
    </source>
</evidence>
<sequence>MVAVLEGLGNFCHVGFLRYLCVPVGALAPLRSAAGAAT</sequence>
<reference evidence="1 2" key="1">
    <citation type="journal article" date="2014" name="Genome Announc.">
        <title>Draft Genome Sequence of Lysobacter capsici AZ78, a Bacterium Antagonistic to Plant-Pathogenic Oomycetes.</title>
        <authorList>
            <person name="Puopolo G."/>
            <person name="Sonego P."/>
            <person name="Engelen K."/>
            <person name="Pertot I."/>
        </authorList>
    </citation>
    <scope>NUCLEOTIDE SEQUENCE [LARGE SCALE GENOMIC DNA]</scope>
    <source>
        <strain evidence="1 2">AZ78</strain>
    </source>
</reference>
<dbReference type="Proteomes" id="UP000023435">
    <property type="component" value="Unassembled WGS sequence"/>
</dbReference>